<proteinExistence type="predicted"/>
<evidence type="ECO:0000313" key="2">
    <source>
        <dbReference type="EMBL" id="SHJ80382.1"/>
    </source>
</evidence>
<dbReference type="InterPro" id="IPR000073">
    <property type="entry name" value="AB_hydrolase_1"/>
</dbReference>
<keyword evidence="3" id="KW-1185">Reference proteome</keyword>
<dbReference type="EMBL" id="FQYU01000009">
    <property type="protein sequence ID" value="SHJ80382.1"/>
    <property type="molecule type" value="Genomic_DNA"/>
</dbReference>
<name>A0A1M6MAA8_9FLAO</name>
<dbReference type="Gene3D" id="3.40.50.1820">
    <property type="entry name" value="alpha/beta hydrolase"/>
    <property type="match status" value="1"/>
</dbReference>
<dbReference type="Proteomes" id="UP000184543">
    <property type="component" value="Unassembled WGS sequence"/>
</dbReference>
<evidence type="ECO:0000259" key="1">
    <source>
        <dbReference type="Pfam" id="PF00561"/>
    </source>
</evidence>
<feature type="domain" description="AB hydrolase-1" evidence="1">
    <location>
        <begin position="74"/>
        <end position="178"/>
    </location>
</feature>
<dbReference type="PANTHER" id="PTHR43689:SF8">
    <property type="entry name" value="ALPHA_BETA-HYDROLASES SUPERFAMILY PROTEIN"/>
    <property type="match status" value="1"/>
</dbReference>
<gene>
    <name evidence="2" type="ORF">SAMN04488513_10964</name>
</gene>
<protein>
    <submittedName>
        <fullName evidence="2">Pimeloyl-ACP methyl ester carboxylesterase</fullName>
    </submittedName>
</protein>
<dbReference type="PANTHER" id="PTHR43689">
    <property type="entry name" value="HYDROLASE"/>
    <property type="match status" value="1"/>
</dbReference>
<dbReference type="AlphaFoldDB" id="A0A1M6MAA8"/>
<evidence type="ECO:0000313" key="3">
    <source>
        <dbReference type="Proteomes" id="UP000184543"/>
    </source>
</evidence>
<reference evidence="3" key="1">
    <citation type="submission" date="2016-11" db="EMBL/GenBank/DDBJ databases">
        <authorList>
            <person name="Varghese N."/>
            <person name="Submissions S."/>
        </authorList>
    </citation>
    <scope>NUCLEOTIDE SEQUENCE [LARGE SCALE GENOMIC DNA]</scope>
    <source>
        <strain evidence="3">DSM 19858</strain>
    </source>
</reference>
<organism evidence="2 3">
    <name type="scientific">Pseudozobellia thermophila</name>
    <dbReference type="NCBI Taxonomy" id="192903"/>
    <lineage>
        <taxon>Bacteria</taxon>
        <taxon>Pseudomonadati</taxon>
        <taxon>Bacteroidota</taxon>
        <taxon>Flavobacteriia</taxon>
        <taxon>Flavobacteriales</taxon>
        <taxon>Flavobacteriaceae</taxon>
        <taxon>Pseudozobellia</taxon>
    </lineage>
</organism>
<dbReference type="STRING" id="192903.SAMN04488513_10964"/>
<sequence length="275" mass="31800">MNKITPKLYGKYFNLLALFSKKKAAQKAFEVFSTVRKGRVLPQQQEYLNRAKDQVLEIAGHRLQTYRWPGTKETVLLVHGWESNSFRWRNLIGFLQEANYDIVAFDAPGHGYSSGKNLHLPLYGQCIRKVIETYDPKYLVGHSLGGMAILYTEYNWPNKNVEKIVTIGSPSEFHEILDHYQELLGFNDRVLKAFEAYGLERFGFDIRHFSSSKFVADNHKKGLLFHDELDVLAPFHASEKVHARWKGSRFVRTKGLGHSMHQPEINEQIVAFLEE</sequence>
<dbReference type="SUPFAM" id="SSF53474">
    <property type="entry name" value="alpha/beta-Hydrolases"/>
    <property type="match status" value="1"/>
</dbReference>
<dbReference type="OrthoDB" id="9785847at2"/>
<dbReference type="RefSeq" id="WP_072995134.1">
    <property type="nucleotide sequence ID" value="NZ_FQYU01000009.1"/>
</dbReference>
<accession>A0A1M6MAA8</accession>
<dbReference type="Pfam" id="PF00561">
    <property type="entry name" value="Abhydrolase_1"/>
    <property type="match status" value="1"/>
</dbReference>
<dbReference type="InterPro" id="IPR029058">
    <property type="entry name" value="AB_hydrolase_fold"/>
</dbReference>